<dbReference type="KEGG" id="pdi:BDI_0052"/>
<name>A6L833_PARD8</name>
<dbReference type="AlphaFoldDB" id="A6L833"/>
<proteinExistence type="predicted"/>
<sequence length="100" mass="10119">MVYKQKKSVCSTHTDCPQNSFTDYYSAGAASTATESVTSTATESVAAASSSTTGASSTTVASSVSATDSVDSADLLPQDANDTAAITAANATNFFILFLI</sequence>
<accession>A6L833</accession>
<organism evidence="1 2">
    <name type="scientific">Parabacteroides distasonis (strain ATCC 8503 / DSM 20701 / CIP 104284 / JCM 5825 / NCTC 11152)</name>
    <dbReference type="NCBI Taxonomy" id="435591"/>
    <lineage>
        <taxon>Bacteria</taxon>
        <taxon>Pseudomonadati</taxon>
        <taxon>Bacteroidota</taxon>
        <taxon>Bacteroidia</taxon>
        <taxon>Bacteroidales</taxon>
        <taxon>Tannerellaceae</taxon>
        <taxon>Parabacteroides</taxon>
    </lineage>
</organism>
<gene>
    <name evidence="1" type="ordered locus">BDI_0052</name>
</gene>
<dbReference type="PaxDb" id="435591-BDI_0052"/>
<dbReference type="EMBL" id="CP000140">
    <property type="protein sequence ID" value="ABR41847.1"/>
    <property type="molecule type" value="Genomic_DNA"/>
</dbReference>
<keyword evidence="2" id="KW-1185">Reference proteome</keyword>
<reference evidence="1 2" key="1">
    <citation type="journal article" date="2007" name="PLoS Biol.">
        <title>Evolution of symbiotic bacteria in the distal human intestine.</title>
        <authorList>
            <person name="Xu J."/>
            <person name="Mahowald M.A."/>
            <person name="Ley R.E."/>
            <person name="Lozupone C.A."/>
            <person name="Hamady M."/>
            <person name="Martens E.C."/>
            <person name="Henrissat B."/>
            <person name="Coutinho P.M."/>
            <person name="Minx P."/>
            <person name="Latreille P."/>
            <person name="Cordum H."/>
            <person name="Van Brunt A."/>
            <person name="Kim K."/>
            <person name="Fulton R.S."/>
            <person name="Fulton L.A."/>
            <person name="Clifton S.W."/>
            <person name="Wilson R.K."/>
            <person name="Knight R.D."/>
            <person name="Gordon J.I."/>
        </authorList>
    </citation>
    <scope>NUCLEOTIDE SEQUENCE [LARGE SCALE GENOMIC DNA]</scope>
    <source>
        <strain evidence="2">ATCC 8503 / DSM 20701 / CIP 104284 / JCM 5825 / NCTC 11152</strain>
    </source>
</reference>
<protein>
    <submittedName>
        <fullName evidence="1">Uncharacterized protein</fullName>
    </submittedName>
</protein>
<evidence type="ECO:0000313" key="2">
    <source>
        <dbReference type="Proteomes" id="UP000000566"/>
    </source>
</evidence>
<evidence type="ECO:0000313" key="1">
    <source>
        <dbReference type="EMBL" id="ABR41847.1"/>
    </source>
</evidence>
<dbReference type="Proteomes" id="UP000000566">
    <property type="component" value="Chromosome"/>
</dbReference>
<dbReference type="HOGENOM" id="CLU_2303187_0_0_10"/>